<keyword evidence="8" id="KW-0762">Sugar transport</keyword>
<dbReference type="PANTHER" id="PTHR43124">
    <property type="entry name" value="PURINE EFFLUX PUMP PBUE"/>
    <property type="match status" value="1"/>
</dbReference>
<evidence type="ECO:0000256" key="1">
    <source>
        <dbReference type="ARBA" id="ARBA00004651"/>
    </source>
</evidence>
<name>A0A3M6R051_9BURK</name>
<dbReference type="InterPro" id="IPR050189">
    <property type="entry name" value="MFS_Efflux_Transporters"/>
</dbReference>
<keyword evidence="5 6" id="KW-0472">Membrane</keyword>
<dbReference type="PANTHER" id="PTHR43124:SF4">
    <property type="entry name" value="SUGAR EFFLUX TRANSPORTER"/>
    <property type="match status" value="1"/>
</dbReference>
<keyword evidence="9" id="KW-1185">Reference proteome</keyword>
<dbReference type="GO" id="GO:0022857">
    <property type="term" value="F:transmembrane transporter activity"/>
    <property type="evidence" value="ECO:0007669"/>
    <property type="project" value="InterPro"/>
</dbReference>
<feature type="transmembrane region" description="Helical" evidence="6">
    <location>
        <begin position="273"/>
        <end position="292"/>
    </location>
</feature>
<dbReference type="Pfam" id="PF07690">
    <property type="entry name" value="MFS_1"/>
    <property type="match status" value="1"/>
</dbReference>
<feature type="transmembrane region" description="Helical" evidence="6">
    <location>
        <begin position="138"/>
        <end position="155"/>
    </location>
</feature>
<feature type="transmembrane region" description="Helical" evidence="6">
    <location>
        <begin position="298"/>
        <end position="320"/>
    </location>
</feature>
<sequence length="399" mass="42245">MPPRDEHLRAWLGVIVLALAAFIFNTTEFVPVGLLSDIGQTFAMPTEHVGLMITIYAWVVALMSLPLMLATRAMERRRLLAGVFLLFIVSHGVAAAAPNFTILVLGRIGIAFAHAIFWSITASLAVRIAPHGRKGKALGLLATGTSIAMVLGIPLGRVVGEVLGWRMTFLAIGVVAALVLVCLMRLLPLLPSHNSGSIASLPLLVRRPALVSLYVLTVLVVTAHFTAYSYIEPFVQGVANMSSHVTTVVLLFFGGAGMLGSVLFGWKGQAKPSVFLVGSIGLVMVCLWLLLPMSRHEVSLLGLSVVWGAAILAFGLAMQARVLGLASDATDVAMALFSGIYNIGIGAGALLGNQVSVHLGMQYVGVIGGVLGTVGLLWCVFALWHYRSGFAQGRLQDGD</sequence>
<gene>
    <name evidence="8" type="ORF">D8I35_05750</name>
</gene>
<dbReference type="Proteomes" id="UP000278006">
    <property type="component" value="Unassembled WGS sequence"/>
</dbReference>
<keyword evidence="2" id="KW-1003">Cell membrane</keyword>
<keyword evidence="3 6" id="KW-0812">Transmembrane</keyword>
<keyword evidence="4 6" id="KW-1133">Transmembrane helix</keyword>
<feature type="transmembrane region" description="Helical" evidence="6">
    <location>
        <begin position="332"/>
        <end position="351"/>
    </location>
</feature>
<keyword evidence="8" id="KW-0813">Transport</keyword>
<feature type="transmembrane region" description="Helical" evidence="6">
    <location>
        <begin position="243"/>
        <end position="266"/>
    </location>
</feature>
<feature type="transmembrane region" description="Helical" evidence="6">
    <location>
        <begin position="167"/>
        <end position="187"/>
    </location>
</feature>
<evidence type="ECO:0000256" key="6">
    <source>
        <dbReference type="SAM" id="Phobius"/>
    </source>
</evidence>
<dbReference type="SUPFAM" id="SSF103473">
    <property type="entry name" value="MFS general substrate transporter"/>
    <property type="match status" value="1"/>
</dbReference>
<reference evidence="8 9" key="1">
    <citation type="submission" date="2018-10" db="EMBL/GenBank/DDBJ databases">
        <title>Draft genome of Cortibacter populi DSM10536.</title>
        <authorList>
            <person name="Bernier A.-M."/>
            <person name="Bernard K."/>
        </authorList>
    </citation>
    <scope>NUCLEOTIDE SEQUENCE [LARGE SCALE GENOMIC DNA]</scope>
    <source>
        <strain evidence="8 9">DSM 105136</strain>
    </source>
</reference>
<evidence type="ECO:0000259" key="7">
    <source>
        <dbReference type="PROSITE" id="PS50850"/>
    </source>
</evidence>
<evidence type="ECO:0000256" key="4">
    <source>
        <dbReference type="ARBA" id="ARBA00022989"/>
    </source>
</evidence>
<dbReference type="PROSITE" id="PS50850">
    <property type="entry name" value="MFS"/>
    <property type="match status" value="1"/>
</dbReference>
<dbReference type="InterPro" id="IPR020846">
    <property type="entry name" value="MFS_dom"/>
</dbReference>
<dbReference type="EMBL" id="RDQO01000001">
    <property type="protein sequence ID" value="RMX08575.1"/>
    <property type="molecule type" value="Genomic_DNA"/>
</dbReference>
<dbReference type="AlphaFoldDB" id="A0A3M6R051"/>
<evidence type="ECO:0000313" key="8">
    <source>
        <dbReference type="EMBL" id="RMX08575.1"/>
    </source>
</evidence>
<evidence type="ECO:0000256" key="5">
    <source>
        <dbReference type="ARBA" id="ARBA00023136"/>
    </source>
</evidence>
<organism evidence="8 9">
    <name type="scientific">Corticibacter populi</name>
    <dbReference type="NCBI Taxonomy" id="1550736"/>
    <lineage>
        <taxon>Bacteria</taxon>
        <taxon>Pseudomonadati</taxon>
        <taxon>Pseudomonadota</taxon>
        <taxon>Betaproteobacteria</taxon>
        <taxon>Burkholderiales</taxon>
        <taxon>Comamonadaceae</taxon>
        <taxon>Corticibacter</taxon>
    </lineage>
</organism>
<feature type="transmembrane region" description="Helical" evidence="6">
    <location>
        <begin position="48"/>
        <end position="67"/>
    </location>
</feature>
<dbReference type="NCBIfam" id="NF002921">
    <property type="entry name" value="PRK03545.1"/>
    <property type="match status" value="1"/>
</dbReference>
<feature type="transmembrane region" description="Helical" evidence="6">
    <location>
        <begin position="79"/>
        <end position="98"/>
    </location>
</feature>
<protein>
    <submittedName>
        <fullName evidence="8">Sugar transporter</fullName>
    </submittedName>
</protein>
<evidence type="ECO:0000313" key="9">
    <source>
        <dbReference type="Proteomes" id="UP000278006"/>
    </source>
</evidence>
<evidence type="ECO:0000256" key="3">
    <source>
        <dbReference type="ARBA" id="ARBA00022692"/>
    </source>
</evidence>
<accession>A0A3M6R051</accession>
<feature type="transmembrane region" description="Helical" evidence="6">
    <location>
        <begin position="104"/>
        <end position="126"/>
    </location>
</feature>
<proteinExistence type="predicted"/>
<dbReference type="CDD" id="cd17324">
    <property type="entry name" value="MFS_NepI_like"/>
    <property type="match status" value="1"/>
</dbReference>
<comment type="caution">
    <text evidence="8">The sequence shown here is derived from an EMBL/GenBank/DDBJ whole genome shotgun (WGS) entry which is preliminary data.</text>
</comment>
<feature type="transmembrane region" description="Helical" evidence="6">
    <location>
        <begin position="208"/>
        <end position="231"/>
    </location>
</feature>
<comment type="subcellular location">
    <subcellularLocation>
        <location evidence="1">Cell membrane</location>
        <topology evidence="1">Multi-pass membrane protein</topology>
    </subcellularLocation>
</comment>
<evidence type="ECO:0000256" key="2">
    <source>
        <dbReference type="ARBA" id="ARBA00022475"/>
    </source>
</evidence>
<dbReference type="OrthoDB" id="9812189at2"/>
<feature type="transmembrane region" description="Helical" evidence="6">
    <location>
        <begin position="12"/>
        <end position="36"/>
    </location>
</feature>
<dbReference type="GO" id="GO:0005886">
    <property type="term" value="C:plasma membrane"/>
    <property type="evidence" value="ECO:0007669"/>
    <property type="project" value="UniProtKB-SubCell"/>
</dbReference>
<dbReference type="InterPro" id="IPR011701">
    <property type="entry name" value="MFS"/>
</dbReference>
<dbReference type="Gene3D" id="1.20.1250.20">
    <property type="entry name" value="MFS general substrate transporter like domains"/>
    <property type="match status" value="1"/>
</dbReference>
<feature type="domain" description="Major facilitator superfamily (MFS) profile" evidence="7">
    <location>
        <begin position="13"/>
        <end position="387"/>
    </location>
</feature>
<dbReference type="InterPro" id="IPR036259">
    <property type="entry name" value="MFS_trans_sf"/>
</dbReference>
<feature type="transmembrane region" description="Helical" evidence="6">
    <location>
        <begin position="363"/>
        <end position="384"/>
    </location>
</feature>